<comment type="caution">
    <text evidence="2">The sequence shown here is derived from an EMBL/GenBank/DDBJ whole genome shotgun (WGS) entry which is preliminary data.</text>
</comment>
<protein>
    <submittedName>
        <fullName evidence="2">Uncharacterized protein</fullName>
    </submittedName>
</protein>
<name>A0A409VY28_PSICY</name>
<dbReference type="Proteomes" id="UP000283269">
    <property type="component" value="Unassembled WGS sequence"/>
</dbReference>
<accession>A0A409VY28</accession>
<sequence length="82" mass="9183">MPHNEQQSLRLLRRTVSCCPLLSSHRSPDNKQQPSRLLLRTGVPSPPPPHIAPSHTMSSSHRSCCFLYRVPLPHPLVTSLAQ</sequence>
<evidence type="ECO:0000313" key="2">
    <source>
        <dbReference type="EMBL" id="PPQ71133.1"/>
    </source>
</evidence>
<proteinExistence type="predicted"/>
<gene>
    <name evidence="2" type="ORF">CVT25_004858</name>
</gene>
<dbReference type="EMBL" id="NHYD01003876">
    <property type="protein sequence ID" value="PPQ71133.1"/>
    <property type="molecule type" value="Genomic_DNA"/>
</dbReference>
<keyword evidence="3" id="KW-1185">Reference proteome</keyword>
<evidence type="ECO:0000313" key="3">
    <source>
        <dbReference type="Proteomes" id="UP000283269"/>
    </source>
</evidence>
<reference evidence="2 3" key="1">
    <citation type="journal article" date="2018" name="Evol. Lett.">
        <title>Horizontal gene cluster transfer increased hallucinogenic mushroom diversity.</title>
        <authorList>
            <person name="Reynolds H.T."/>
            <person name="Vijayakumar V."/>
            <person name="Gluck-Thaler E."/>
            <person name="Korotkin H.B."/>
            <person name="Matheny P.B."/>
            <person name="Slot J.C."/>
        </authorList>
    </citation>
    <scope>NUCLEOTIDE SEQUENCE [LARGE SCALE GENOMIC DNA]</scope>
    <source>
        <strain evidence="2 3">2631</strain>
    </source>
</reference>
<organism evidence="2 3">
    <name type="scientific">Psilocybe cyanescens</name>
    <dbReference type="NCBI Taxonomy" id="93625"/>
    <lineage>
        <taxon>Eukaryota</taxon>
        <taxon>Fungi</taxon>
        <taxon>Dikarya</taxon>
        <taxon>Basidiomycota</taxon>
        <taxon>Agaricomycotina</taxon>
        <taxon>Agaricomycetes</taxon>
        <taxon>Agaricomycetidae</taxon>
        <taxon>Agaricales</taxon>
        <taxon>Agaricineae</taxon>
        <taxon>Strophariaceae</taxon>
        <taxon>Psilocybe</taxon>
    </lineage>
</organism>
<evidence type="ECO:0000256" key="1">
    <source>
        <dbReference type="SAM" id="MobiDB-lite"/>
    </source>
</evidence>
<dbReference type="AlphaFoldDB" id="A0A409VY28"/>
<feature type="region of interest" description="Disordered" evidence="1">
    <location>
        <begin position="22"/>
        <end position="56"/>
    </location>
</feature>
<dbReference type="InParanoid" id="A0A409VY28"/>